<dbReference type="KEGG" id="mro:MROS_0815"/>
<organism evidence="1 2">
    <name type="scientific">Melioribacter roseus (strain DSM 23840 / JCM 17771 / VKM B-2668 / P3M-2)</name>
    <dbReference type="NCBI Taxonomy" id="1191523"/>
    <lineage>
        <taxon>Bacteria</taxon>
        <taxon>Pseudomonadati</taxon>
        <taxon>Ignavibacteriota</taxon>
        <taxon>Ignavibacteria</taxon>
        <taxon>Ignavibacteriales</taxon>
        <taxon>Melioribacteraceae</taxon>
        <taxon>Melioribacter</taxon>
    </lineage>
</organism>
<dbReference type="AlphaFoldDB" id="I7A2A7"/>
<accession>I7A2A7</accession>
<evidence type="ECO:0000313" key="1">
    <source>
        <dbReference type="EMBL" id="AFN74056.1"/>
    </source>
</evidence>
<name>I7A2A7_MELRP</name>
<dbReference type="HOGENOM" id="CLU_1658734_0_0_10"/>
<dbReference type="Proteomes" id="UP000009011">
    <property type="component" value="Chromosome"/>
</dbReference>
<gene>
    <name evidence="1" type="ordered locus">MROS_0815</name>
</gene>
<keyword evidence="2" id="KW-1185">Reference proteome</keyword>
<dbReference type="EMBL" id="CP003557">
    <property type="protein sequence ID" value="AFN74056.1"/>
    <property type="molecule type" value="Genomic_DNA"/>
</dbReference>
<reference evidence="1 2" key="1">
    <citation type="journal article" date="2013" name="PLoS ONE">
        <title>Genomic analysis of Melioribacter roseus, facultatively anaerobic organotrophic bacterium representing a novel deep lineage within Bacteriodetes/Chlorobi group.</title>
        <authorList>
            <person name="Kadnikov V.V."/>
            <person name="Mardanov A.V."/>
            <person name="Podosokorskaya O.A."/>
            <person name="Gavrilov S.N."/>
            <person name="Kublanov I.V."/>
            <person name="Beletsky A.V."/>
            <person name="Bonch-Osmolovskaya E.A."/>
            <person name="Ravin N.V."/>
        </authorList>
    </citation>
    <scope>NUCLEOTIDE SEQUENCE [LARGE SCALE GENOMIC DNA]</scope>
    <source>
        <strain evidence="2">JCM 17771 / P3M-2</strain>
    </source>
</reference>
<proteinExistence type="predicted"/>
<sequence length="159" mass="18808">MEEKLKILNNQLKDCKPVLKDFEDYYNLLNQKFDEFQKLVEYASELKKDEKEFENLYKRVAGKNASDLVDKLSRRGHALKKELGDAFENMGYRLLEQTRAGKRDDVYYGILRIFVANKKKFPDELVEAFKPIYTDEIFKVFIFSFLSGIIGKENRIENN</sequence>
<dbReference type="STRING" id="1191523.MROS_0815"/>
<dbReference type="OrthoDB" id="1550858at2"/>
<protein>
    <submittedName>
        <fullName evidence="1">Uncharacterized protein</fullName>
    </submittedName>
</protein>
<dbReference type="RefSeq" id="WP_014855492.1">
    <property type="nucleotide sequence ID" value="NC_018178.1"/>
</dbReference>
<evidence type="ECO:0000313" key="2">
    <source>
        <dbReference type="Proteomes" id="UP000009011"/>
    </source>
</evidence>